<evidence type="ECO:0000313" key="5">
    <source>
        <dbReference type="EMBL" id="SFO25674.1"/>
    </source>
</evidence>
<gene>
    <name evidence="5" type="ORF">SAMN05421854_1011235</name>
</gene>
<sequence>MTDHRPRGLHGQTVETLAARILSGEWHEGMVLDLPALREELDISLTALREALKVLAAKGMIGARQKHGTYVQPRENWQLLDADVMRWQTTARGNAGLLDELAEVRAVVEPAAARLAAERATAEDLAALASALDAMVSAPDLEASVEADLAFHRGLLTAAHNNFLLQIERVIAIGLAERDKLVHSAGPADDPVPSHRRVLDAIAAHDPIDAETAMLELLVKSAADAKRTDQDVNARR</sequence>
<dbReference type="GO" id="GO:0003700">
    <property type="term" value="F:DNA-binding transcription factor activity"/>
    <property type="evidence" value="ECO:0007669"/>
    <property type="project" value="InterPro"/>
</dbReference>
<dbReference type="PROSITE" id="PS50949">
    <property type="entry name" value="HTH_GNTR"/>
    <property type="match status" value="1"/>
</dbReference>
<dbReference type="SMART" id="SM00895">
    <property type="entry name" value="FCD"/>
    <property type="match status" value="1"/>
</dbReference>
<dbReference type="SMART" id="SM00345">
    <property type="entry name" value="HTH_GNTR"/>
    <property type="match status" value="1"/>
</dbReference>
<evidence type="ECO:0000259" key="4">
    <source>
        <dbReference type="PROSITE" id="PS50949"/>
    </source>
</evidence>
<dbReference type="OrthoDB" id="4164516at2"/>
<protein>
    <submittedName>
        <fullName evidence="5">DNA-binding transcriptional regulator, FadR family</fullName>
    </submittedName>
</protein>
<dbReference type="SUPFAM" id="SSF46785">
    <property type="entry name" value="Winged helix' DNA-binding domain"/>
    <property type="match status" value="1"/>
</dbReference>
<dbReference type="InterPro" id="IPR000524">
    <property type="entry name" value="Tscrpt_reg_HTH_GntR"/>
</dbReference>
<dbReference type="InterPro" id="IPR008920">
    <property type="entry name" value="TF_FadR/GntR_C"/>
</dbReference>
<evidence type="ECO:0000256" key="3">
    <source>
        <dbReference type="ARBA" id="ARBA00023163"/>
    </source>
</evidence>
<dbReference type="SUPFAM" id="SSF48008">
    <property type="entry name" value="GntR ligand-binding domain-like"/>
    <property type="match status" value="1"/>
</dbReference>
<dbReference type="STRING" id="112413.SAMN05421854_1011235"/>
<dbReference type="EMBL" id="FOWC01000001">
    <property type="protein sequence ID" value="SFO25674.1"/>
    <property type="molecule type" value="Genomic_DNA"/>
</dbReference>
<keyword evidence="1" id="KW-0805">Transcription regulation</keyword>
<keyword evidence="3" id="KW-0804">Transcription</keyword>
<dbReference type="Proteomes" id="UP000199137">
    <property type="component" value="Unassembled WGS sequence"/>
</dbReference>
<name>A0A1I5FPH9_9PSEU</name>
<dbReference type="Pfam" id="PF07729">
    <property type="entry name" value="FCD"/>
    <property type="match status" value="1"/>
</dbReference>
<proteinExistence type="predicted"/>
<reference evidence="5 6" key="1">
    <citation type="submission" date="2016-10" db="EMBL/GenBank/DDBJ databases">
        <authorList>
            <person name="de Groot N.N."/>
        </authorList>
    </citation>
    <scope>NUCLEOTIDE SEQUENCE [LARGE SCALE GENOMIC DNA]</scope>
    <source>
        <strain evidence="5 6">DSM 44637</strain>
    </source>
</reference>
<evidence type="ECO:0000313" key="6">
    <source>
        <dbReference type="Proteomes" id="UP000199137"/>
    </source>
</evidence>
<keyword evidence="2 5" id="KW-0238">DNA-binding</keyword>
<evidence type="ECO:0000256" key="1">
    <source>
        <dbReference type="ARBA" id="ARBA00023015"/>
    </source>
</evidence>
<feature type="domain" description="HTH gntR-type" evidence="4">
    <location>
        <begin position="7"/>
        <end position="74"/>
    </location>
</feature>
<dbReference type="Pfam" id="PF00392">
    <property type="entry name" value="GntR"/>
    <property type="match status" value="1"/>
</dbReference>
<dbReference type="InterPro" id="IPR036388">
    <property type="entry name" value="WH-like_DNA-bd_sf"/>
</dbReference>
<dbReference type="PANTHER" id="PTHR43537:SF44">
    <property type="entry name" value="GNTR FAMILY REGULATORY PROTEIN"/>
    <property type="match status" value="1"/>
</dbReference>
<evidence type="ECO:0000256" key="2">
    <source>
        <dbReference type="ARBA" id="ARBA00023125"/>
    </source>
</evidence>
<dbReference type="Gene3D" id="1.20.120.530">
    <property type="entry name" value="GntR ligand-binding domain-like"/>
    <property type="match status" value="1"/>
</dbReference>
<dbReference type="PANTHER" id="PTHR43537">
    <property type="entry name" value="TRANSCRIPTIONAL REGULATOR, GNTR FAMILY"/>
    <property type="match status" value="1"/>
</dbReference>
<accession>A0A1I5FPH9</accession>
<dbReference type="InterPro" id="IPR036390">
    <property type="entry name" value="WH_DNA-bd_sf"/>
</dbReference>
<organism evidence="5 6">
    <name type="scientific">Amycolatopsis rubida</name>
    <dbReference type="NCBI Taxonomy" id="112413"/>
    <lineage>
        <taxon>Bacteria</taxon>
        <taxon>Bacillati</taxon>
        <taxon>Actinomycetota</taxon>
        <taxon>Actinomycetes</taxon>
        <taxon>Pseudonocardiales</taxon>
        <taxon>Pseudonocardiaceae</taxon>
        <taxon>Amycolatopsis</taxon>
    </lineage>
</organism>
<dbReference type="Gene3D" id="1.10.10.10">
    <property type="entry name" value="Winged helix-like DNA-binding domain superfamily/Winged helix DNA-binding domain"/>
    <property type="match status" value="1"/>
</dbReference>
<dbReference type="InterPro" id="IPR011711">
    <property type="entry name" value="GntR_C"/>
</dbReference>
<dbReference type="RefSeq" id="WP_093572752.1">
    <property type="nucleotide sequence ID" value="NZ_FOWC01000001.1"/>
</dbReference>
<dbReference type="GO" id="GO:0003677">
    <property type="term" value="F:DNA binding"/>
    <property type="evidence" value="ECO:0007669"/>
    <property type="project" value="UniProtKB-KW"/>
</dbReference>
<dbReference type="AlphaFoldDB" id="A0A1I5FPH9"/>